<evidence type="ECO:0000313" key="1">
    <source>
        <dbReference type="EMBL" id="HIZ36861.1"/>
    </source>
</evidence>
<comment type="caution">
    <text evidence="1">The sequence shown here is derived from an EMBL/GenBank/DDBJ whole genome shotgun (WGS) entry which is preliminary data.</text>
</comment>
<sequence length="200" mass="20780">MCGGCGGVGPDWSLPYVSGSRRRAAIAALLGGLSRRITVGTMRQGWTVRTATGGWSVARTLDELVDATAQRVSFSSWAEVQEAVRVHSRDRCDPVPARQPTRPGVGTCALDTGTIGSAEFAALDAIAVPVLSEGELHLRLAAFALGVRVLPAQPVALELAPGMRLLATEGRLSGALARGYGQVDGAAHRARPELTGASGR</sequence>
<evidence type="ECO:0000313" key="2">
    <source>
        <dbReference type="Proteomes" id="UP000824037"/>
    </source>
</evidence>
<gene>
    <name evidence="1" type="ORF">H9815_13890</name>
</gene>
<name>A0A9D2J502_9MICO</name>
<dbReference type="EMBL" id="DXBY01000240">
    <property type="protein sequence ID" value="HIZ36861.1"/>
    <property type="molecule type" value="Genomic_DNA"/>
</dbReference>
<dbReference type="Proteomes" id="UP000824037">
    <property type="component" value="Unassembled WGS sequence"/>
</dbReference>
<dbReference type="AlphaFoldDB" id="A0A9D2J502"/>
<proteinExistence type="predicted"/>
<accession>A0A9D2J502</accession>
<protein>
    <submittedName>
        <fullName evidence="1">Uncharacterized protein</fullName>
    </submittedName>
</protein>
<organism evidence="1 2">
    <name type="scientific">Candidatus Ruania gallistercoris</name>
    <dbReference type="NCBI Taxonomy" id="2838746"/>
    <lineage>
        <taxon>Bacteria</taxon>
        <taxon>Bacillati</taxon>
        <taxon>Actinomycetota</taxon>
        <taxon>Actinomycetes</taxon>
        <taxon>Micrococcales</taxon>
        <taxon>Ruaniaceae</taxon>
        <taxon>Ruania</taxon>
    </lineage>
</organism>
<reference evidence="1" key="1">
    <citation type="journal article" date="2021" name="PeerJ">
        <title>Extensive microbial diversity within the chicken gut microbiome revealed by metagenomics and culture.</title>
        <authorList>
            <person name="Gilroy R."/>
            <person name="Ravi A."/>
            <person name="Getino M."/>
            <person name="Pursley I."/>
            <person name="Horton D.L."/>
            <person name="Alikhan N.F."/>
            <person name="Baker D."/>
            <person name="Gharbi K."/>
            <person name="Hall N."/>
            <person name="Watson M."/>
            <person name="Adriaenssens E.M."/>
            <person name="Foster-Nyarko E."/>
            <person name="Jarju S."/>
            <person name="Secka A."/>
            <person name="Antonio M."/>
            <person name="Oren A."/>
            <person name="Chaudhuri R.R."/>
            <person name="La Ragione R."/>
            <person name="Hildebrand F."/>
            <person name="Pallen M.J."/>
        </authorList>
    </citation>
    <scope>NUCLEOTIDE SEQUENCE</scope>
    <source>
        <strain evidence="1">ChiGjej4B4-7305</strain>
    </source>
</reference>
<reference evidence="1" key="2">
    <citation type="submission" date="2021-04" db="EMBL/GenBank/DDBJ databases">
        <authorList>
            <person name="Gilroy R."/>
        </authorList>
    </citation>
    <scope>NUCLEOTIDE SEQUENCE</scope>
    <source>
        <strain evidence="1">ChiGjej4B4-7305</strain>
    </source>
</reference>